<feature type="transmembrane region" description="Helical" evidence="1">
    <location>
        <begin position="29"/>
        <end position="47"/>
    </location>
</feature>
<dbReference type="GO" id="GO:0006506">
    <property type="term" value="P:GPI anchor biosynthetic process"/>
    <property type="evidence" value="ECO:0007669"/>
    <property type="project" value="InterPro"/>
</dbReference>
<proteinExistence type="predicted"/>
<evidence type="ECO:0000313" key="2">
    <source>
        <dbReference type="Ensembl" id="ENSDCDP00010013963.1"/>
    </source>
</evidence>
<name>A0AAY4AYW8_9TELE</name>
<keyword evidence="1" id="KW-1133">Transmembrane helix</keyword>
<dbReference type="PANTHER" id="PTHR21329">
    <property type="entry name" value="PHOSPHATIDYLINOSITOL N-ACETYLGLUCOSAMINYLTRANSFERASE SUBUNIT Q-RELATED"/>
    <property type="match status" value="1"/>
</dbReference>
<dbReference type="Ensembl" id="ENSDCDT00010014729.1">
    <property type="protein sequence ID" value="ENSDCDP00010013963.1"/>
    <property type="gene ID" value="ENSDCDG00010006419.1"/>
</dbReference>
<reference evidence="2" key="3">
    <citation type="submission" date="2025-09" db="UniProtKB">
        <authorList>
            <consortium name="Ensembl"/>
        </authorList>
    </citation>
    <scope>IDENTIFICATION</scope>
</reference>
<dbReference type="GO" id="GO:0005783">
    <property type="term" value="C:endoplasmic reticulum"/>
    <property type="evidence" value="ECO:0007669"/>
    <property type="project" value="TreeGrafter"/>
</dbReference>
<dbReference type="InterPro" id="IPR007720">
    <property type="entry name" value="PigQ/GPI1"/>
</dbReference>
<keyword evidence="3" id="KW-1185">Reference proteome</keyword>
<gene>
    <name evidence="2" type="primary">PIGQ</name>
</gene>
<protein>
    <recommendedName>
        <fullName evidence="4">Phosphatidylinositol N-acetylglucosaminyltransferase subunit Q</fullName>
    </recommendedName>
</protein>
<reference evidence="2" key="2">
    <citation type="submission" date="2025-08" db="UniProtKB">
        <authorList>
            <consortium name="Ensembl"/>
        </authorList>
    </citation>
    <scope>IDENTIFICATION</scope>
</reference>
<feature type="transmembrane region" description="Helical" evidence="1">
    <location>
        <begin position="131"/>
        <end position="154"/>
    </location>
</feature>
<dbReference type="GeneTree" id="ENSGT00390000004994"/>
<sequence length="236" mass="27687">MKTPRVDELIWVGWNVCINIMNYIIPVKFHVSSSLACLGLTFALSVLSDMVALLTFHIYFLFMGLYCLKIYGLSSLWRLFRGKKWNVLRQRVDSCSYDMDQLFIGTLLFTILLFLLPTTAMYYLVFTLLRLVVVLFQRLIHLAVDLLNSFPLFAMGLRVCRPYRLAEGVKFRVLCEEEGTPLHLMMEINPIKVSAVLQYYWTPTYRDPRDSWMALCKKQLVGELIYQWKHRTTKTD</sequence>
<dbReference type="AlphaFoldDB" id="A0AAY4AYW8"/>
<evidence type="ECO:0000256" key="1">
    <source>
        <dbReference type="SAM" id="Phobius"/>
    </source>
</evidence>
<keyword evidence="1" id="KW-0812">Transmembrane</keyword>
<dbReference type="Proteomes" id="UP000694580">
    <property type="component" value="Chromosome 7"/>
</dbReference>
<feature type="transmembrane region" description="Helical" evidence="1">
    <location>
        <begin position="101"/>
        <end position="125"/>
    </location>
</feature>
<dbReference type="PANTHER" id="PTHR21329:SF3">
    <property type="entry name" value="PHOSPHATIDYLINOSITOL N-ACETYLGLUCOSAMINYLTRANSFERASE SUBUNIT Q"/>
    <property type="match status" value="1"/>
</dbReference>
<keyword evidence="1" id="KW-0472">Membrane</keyword>
<feature type="transmembrane region" description="Helical" evidence="1">
    <location>
        <begin position="59"/>
        <end position="80"/>
    </location>
</feature>
<organism evidence="2 3">
    <name type="scientific">Denticeps clupeoides</name>
    <name type="common">denticle herring</name>
    <dbReference type="NCBI Taxonomy" id="299321"/>
    <lineage>
        <taxon>Eukaryota</taxon>
        <taxon>Metazoa</taxon>
        <taxon>Chordata</taxon>
        <taxon>Craniata</taxon>
        <taxon>Vertebrata</taxon>
        <taxon>Euteleostomi</taxon>
        <taxon>Actinopterygii</taxon>
        <taxon>Neopterygii</taxon>
        <taxon>Teleostei</taxon>
        <taxon>Clupei</taxon>
        <taxon>Clupeiformes</taxon>
        <taxon>Denticipitoidei</taxon>
        <taxon>Denticipitidae</taxon>
        <taxon>Denticeps</taxon>
    </lineage>
</organism>
<evidence type="ECO:0008006" key="4">
    <source>
        <dbReference type="Google" id="ProtNLM"/>
    </source>
</evidence>
<reference evidence="2 3" key="1">
    <citation type="submission" date="2020-06" db="EMBL/GenBank/DDBJ databases">
        <authorList>
            <consortium name="Wellcome Sanger Institute Data Sharing"/>
        </authorList>
    </citation>
    <scope>NUCLEOTIDE SEQUENCE [LARGE SCALE GENOMIC DNA]</scope>
</reference>
<dbReference type="Pfam" id="PF05024">
    <property type="entry name" value="Gpi1"/>
    <property type="match status" value="1"/>
</dbReference>
<dbReference type="GO" id="GO:0016020">
    <property type="term" value="C:membrane"/>
    <property type="evidence" value="ECO:0007669"/>
    <property type="project" value="InterPro"/>
</dbReference>
<accession>A0AAY4AYW8</accession>
<evidence type="ECO:0000313" key="3">
    <source>
        <dbReference type="Proteomes" id="UP000694580"/>
    </source>
</evidence>